<dbReference type="Proteomes" id="UP000217141">
    <property type="component" value="Chromosome II"/>
</dbReference>
<evidence type="ECO:0000313" key="1">
    <source>
        <dbReference type="EMBL" id="ASY46198.1"/>
    </source>
</evidence>
<protein>
    <submittedName>
        <fullName evidence="1">Uncharacterized protein</fullName>
    </submittedName>
</protein>
<dbReference type="KEGG" id="shyd:CJD35_17100"/>
<name>A0A249MXZ0_SPHXE</name>
<sequence>MSDILDHRQIPGGQTFIDPLVVEQMKRLATAKTDEALNDRFGISYNTWRKLIAGRPVRRSLAERVTDRVRHIAQIEGHQVR</sequence>
<evidence type="ECO:0000313" key="2">
    <source>
        <dbReference type="Proteomes" id="UP000217141"/>
    </source>
</evidence>
<dbReference type="AlphaFoldDB" id="A0A249MXZ0"/>
<organism evidence="1 2">
    <name type="scientific">Sphingobium xenophagum</name>
    <dbReference type="NCBI Taxonomy" id="121428"/>
    <lineage>
        <taxon>Bacteria</taxon>
        <taxon>Pseudomonadati</taxon>
        <taxon>Pseudomonadota</taxon>
        <taxon>Alphaproteobacteria</taxon>
        <taxon>Sphingomonadales</taxon>
        <taxon>Sphingomonadaceae</taxon>
        <taxon>Sphingobium</taxon>
    </lineage>
</organism>
<dbReference type="EMBL" id="CP022746">
    <property type="protein sequence ID" value="ASY46198.1"/>
    <property type="molecule type" value="Genomic_DNA"/>
</dbReference>
<dbReference type="RefSeq" id="WP_017182473.1">
    <property type="nucleotide sequence ID" value="NZ_CP022746.1"/>
</dbReference>
<gene>
    <name evidence="1" type="ORF">CJD35_17100</name>
</gene>
<reference evidence="1 2" key="1">
    <citation type="submission" date="2017-08" db="EMBL/GenBank/DDBJ databases">
        <title>Whole Genome Sequence of Sphingobium hydrophobicum C1: Insights into Adaption to the Electronic-waste Contaminated Sediment.</title>
        <authorList>
            <person name="Song D."/>
            <person name="Chen X."/>
            <person name="Xu M."/>
        </authorList>
    </citation>
    <scope>NUCLEOTIDE SEQUENCE [LARGE SCALE GENOMIC DNA]</scope>
    <source>
        <strain evidence="1 2">C1</strain>
    </source>
</reference>
<accession>A0A249MXZ0</accession>
<proteinExistence type="predicted"/>